<reference evidence="2" key="1">
    <citation type="journal article" date="2020" name="Stud. Mycol.">
        <title>101 Dothideomycetes genomes: a test case for predicting lifestyles and emergence of pathogens.</title>
        <authorList>
            <person name="Haridas S."/>
            <person name="Albert R."/>
            <person name="Binder M."/>
            <person name="Bloem J."/>
            <person name="Labutti K."/>
            <person name="Salamov A."/>
            <person name="Andreopoulos B."/>
            <person name="Baker S."/>
            <person name="Barry K."/>
            <person name="Bills G."/>
            <person name="Bluhm B."/>
            <person name="Cannon C."/>
            <person name="Castanera R."/>
            <person name="Culley D."/>
            <person name="Daum C."/>
            <person name="Ezra D."/>
            <person name="Gonzalez J."/>
            <person name="Henrissat B."/>
            <person name="Kuo A."/>
            <person name="Liang C."/>
            <person name="Lipzen A."/>
            <person name="Lutzoni F."/>
            <person name="Magnuson J."/>
            <person name="Mondo S."/>
            <person name="Nolan M."/>
            <person name="Ohm R."/>
            <person name="Pangilinan J."/>
            <person name="Park H.-J."/>
            <person name="Ramirez L."/>
            <person name="Alfaro M."/>
            <person name="Sun H."/>
            <person name="Tritt A."/>
            <person name="Yoshinaga Y."/>
            <person name="Zwiers L.-H."/>
            <person name="Turgeon B."/>
            <person name="Goodwin S."/>
            <person name="Spatafora J."/>
            <person name="Crous P."/>
            <person name="Grigoriev I."/>
        </authorList>
    </citation>
    <scope>NUCLEOTIDE SEQUENCE</scope>
    <source>
        <strain evidence="2">CBS 121167</strain>
    </source>
</reference>
<dbReference type="GeneID" id="54301383"/>
<feature type="region of interest" description="Disordered" evidence="1">
    <location>
        <begin position="242"/>
        <end position="302"/>
    </location>
</feature>
<feature type="compositionally biased region" description="Polar residues" evidence="1">
    <location>
        <begin position="86"/>
        <end position="97"/>
    </location>
</feature>
<name>A0A6A6BP52_9PEZI</name>
<feature type="region of interest" description="Disordered" evidence="1">
    <location>
        <begin position="86"/>
        <end position="109"/>
    </location>
</feature>
<gene>
    <name evidence="2" type="ORF">K452DRAFT_315708</name>
</gene>
<dbReference type="OrthoDB" id="6133115at2759"/>
<dbReference type="EMBL" id="ML995477">
    <property type="protein sequence ID" value="KAF2145468.1"/>
    <property type="molecule type" value="Genomic_DNA"/>
</dbReference>
<evidence type="ECO:0000313" key="3">
    <source>
        <dbReference type="Proteomes" id="UP000799438"/>
    </source>
</evidence>
<sequence length="551" mass="64691">MPRYYGLGGDDEWSMDGEWGGGGIGGGISAGARHVHPPMGRRSGLLEPEHGHFHAAGIHRSRSTGSRPTPHILNIHNNVNPRLTADQQAPTRASATPSPRGRPLDDEWALNDDMEVRIIRERSRGRGLSDAPNFHRHEHRHEHWGSAERDRTPPEYRAQLQLAATSERLRDMEERMRREKEEGLLRLELESKYAREKAEREEEERLMKRRVELQMLKSKAEREEEEDRIRREEERIREKYERKRLEDERARAEEERRQDELRKTAVREEKERAASEAAARKAAAEEFAREQEKKAKKEAEERQRIIDEEEKAKLARMKHKAEERARIIAEVEKQNAEAAAREQAEREALLAKIEKEKAEKAAKEKAAWEEYECKRKEKEAQEKAAKKAEEERLEAEMRKKLVQFGFQENQIQGILDPAKAAELQAGAGPNNPLTVVDHHHHHHQPPHTPTYVKVKREYLSIETLKYYDLPWEYDRNDAEYIIIMREMDPRETDILFEHTRRIKDRSSTRLLIEDRGRSKKPEYAWVRRRRSAHDKSPARPARKIVLGEMFR</sequence>
<dbReference type="AlphaFoldDB" id="A0A6A6BP52"/>
<dbReference type="Proteomes" id="UP000799438">
    <property type="component" value="Unassembled WGS sequence"/>
</dbReference>
<dbReference type="RefSeq" id="XP_033401180.1">
    <property type="nucleotide sequence ID" value="XM_033543886.1"/>
</dbReference>
<evidence type="ECO:0000313" key="2">
    <source>
        <dbReference type="EMBL" id="KAF2145468.1"/>
    </source>
</evidence>
<evidence type="ECO:0000256" key="1">
    <source>
        <dbReference type="SAM" id="MobiDB-lite"/>
    </source>
</evidence>
<accession>A0A6A6BP52</accession>
<keyword evidence="3" id="KW-1185">Reference proteome</keyword>
<proteinExistence type="predicted"/>
<feature type="region of interest" description="Disordered" evidence="1">
    <location>
        <begin position="123"/>
        <end position="154"/>
    </location>
</feature>
<feature type="compositionally biased region" description="Basic and acidic residues" evidence="1">
    <location>
        <begin position="141"/>
        <end position="154"/>
    </location>
</feature>
<organism evidence="2 3">
    <name type="scientific">Aplosporella prunicola CBS 121167</name>
    <dbReference type="NCBI Taxonomy" id="1176127"/>
    <lineage>
        <taxon>Eukaryota</taxon>
        <taxon>Fungi</taxon>
        <taxon>Dikarya</taxon>
        <taxon>Ascomycota</taxon>
        <taxon>Pezizomycotina</taxon>
        <taxon>Dothideomycetes</taxon>
        <taxon>Dothideomycetes incertae sedis</taxon>
        <taxon>Botryosphaeriales</taxon>
        <taxon>Aplosporellaceae</taxon>
        <taxon>Aplosporella</taxon>
    </lineage>
</organism>
<protein>
    <submittedName>
        <fullName evidence="2">Uncharacterized protein</fullName>
    </submittedName>
</protein>